<dbReference type="PANTHER" id="PTHR46796">
    <property type="entry name" value="HTH-TYPE TRANSCRIPTIONAL ACTIVATOR RHAS-RELATED"/>
    <property type="match status" value="1"/>
</dbReference>
<dbReference type="SMART" id="SM00342">
    <property type="entry name" value="HTH_ARAC"/>
    <property type="match status" value="1"/>
</dbReference>
<dbReference type="Pfam" id="PF12833">
    <property type="entry name" value="HTH_18"/>
    <property type="match status" value="1"/>
</dbReference>
<feature type="domain" description="HTH araC/xylS-type" evidence="4">
    <location>
        <begin position="155"/>
        <end position="258"/>
    </location>
</feature>
<evidence type="ECO:0000256" key="2">
    <source>
        <dbReference type="ARBA" id="ARBA00023125"/>
    </source>
</evidence>
<evidence type="ECO:0000256" key="3">
    <source>
        <dbReference type="ARBA" id="ARBA00023163"/>
    </source>
</evidence>
<keyword evidence="2" id="KW-0238">DNA-binding</keyword>
<keyword evidence="1" id="KW-0805">Transcription regulation</keyword>
<sequence length="263" mass="30344">MIFRFRANTFNQTMNLDLQSIQLQRITQASTADYSIIPDEYCVLGVQVRGRIHTLKENSFQALNVIGITGMMTEQKTFRSEQDTISFLLRIAPNSLAPYLPLPMNKIVNESIPLETLLSQNVVNDLQEDCLQEFHEDRESGWAWKRFLSGLKVHKEEPKFLSESLKKIRSRAGEISISSLASDLGISQSKLEKDYREFLGLSPKDYASLVRFRNSLRLKDESSNLTDLAYLSGYYDQAHFIREFKKRTGKSPKKWFRTKSTID</sequence>
<dbReference type="InterPro" id="IPR009057">
    <property type="entry name" value="Homeodomain-like_sf"/>
</dbReference>
<evidence type="ECO:0000313" key="6">
    <source>
        <dbReference type="Proteomes" id="UP000285569"/>
    </source>
</evidence>
<dbReference type="PROSITE" id="PS01124">
    <property type="entry name" value="HTH_ARAC_FAMILY_2"/>
    <property type="match status" value="1"/>
</dbReference>
<protein>
    <submittedName>
        <fullName evidence="5">AraC family transcriptional regulator</fullName>
    </submittedName>
</protein>
<reference evidence="5 6" key="2">
    <citation type="journal article" date="2020" name="Int. J. Syst. Evol. Microbiol.">
        <title>Leptospira yasudae sp. nov. and Leptospira stimsonii sp. nov., two new species of the pathogenic group isolated from environmental sources.</title>
        <authorList>
            <person name="Casanovas-Massana A."/>
            <person name="Hamond C."/>
            <person name="Santos L.A."/>
            <person name="de Oliveira D."/>
            <person name="Hacker K.P."/>
            <person name="Balassiano I."/>
            <person name="Costa F."/>
            <person name="Medeiros M.A."/>
            <person name="Reis M.G."/>
            <person name="Ko A.I."/>
            <person name="Wunder E.A."/>
        </authorList>
    </citation>
    <scope>NUCLEOTIDE SEQUENCE [LARGE SCALE GENOMIC DNA]</scope>
    <source>
        <strain evidence="5 6">B21</strain>
    </source>
</reference>
<dbReference type="InterPro" id="IPR018060">
    <property type="entry name" value="HTH_AraC"/>
</dbReference>
<reference evidence="6" key="1">
    <citation type="submission" date="2018-05" db="EMBL/GenBank/DDBJ databases">
        <title>Leptospira yasudae sp. nov. and Leptospira stimsonii sp. nov., two pathogenic species of the genus Leptospira isolated from environmental sources.</title>
        <authorList>
            <person name="Casanovas-Massana A."/>
            <person name="Hamond C."/>
            <person name="Santos L.A."/>
            <person name="Hacker K.P."/>
            <person name="Balassiano I."/>
            <person name="Medeiros M.A."/>
            <person name="Reis M.G."/>
            <person name="Ko A.I."/>
            <person name="Wunder E.A."/>
        </authorList>
    </citation>
    <scope>NUCLEOTIDE SEQUENCE [LARGE SCALE GENOMIC DNA]</scope>
    <source>
        <strain evidence="6">B21</strain>
    </source>
</reference>
<proteinExistence type="predicted"/>
<keyword evidence="6" id="KW-1185">Reference proteome</keyword>
<dbReference type="Proteomes" id="UP000285569">
    <property type="component" value="Unassembled WGS sequence"/>
</dbReference>
<evidence type="ECO:0000313" key="5">
    <source>
        <dbReference type="EMBL" id="RHX82298.1"/>
    </source>
</evidence>
<evidence type="ECO:0000259" key="4">
    <source>
        <dbReference type="PROSITE" id="PS01124"/>
    </source>
</evidence>
<dbReference type="InterPro" id="IPR050204">
    <property type="entry name" value="AraC_XylS_family_regulators"/>
</dbReference>
<organism evidence="5 6">
    <name type="scientific">Leptospira yasudae</name>
    <dbReference type="NCBI Taxonomy" id="2202201"/>
    <lineage>
        <taxon>Bacteria</taxon>
        <taxon>Pseudomonadati</taxon>
        <taxon>Spirochaetota</taxon>
        <taxon>Spirochaetia</taxon>
        <taxon>Leptospirales</taxon>
        <taxon>Leptospiraceae</taxon>
        <taxon>Leptospira</taxon>
    </lineage>
</organism>
<keyword evidence="3" id="KW-0804">Transcription</keyword>
<dbReference type="Gene3D" id="1.10.10.60">
    <property type="entry name" value="Homeodomain-like"/>
    <property type="match status" value="1"/>
</dbReference>
<accession>A0ABX9M899</accession>
<dbReference type="PANTHER" id="PTHR46796:SF13">
    <property type="entry name" value="HTH-TYPE TRANSCRIPTIONAL ACTIVATOR RHAS"/>
    <property type="match status" value="1"/>
</dbReference>
<evidence type="ECO:0000256" key="1">
    <source>
        <dbReference type="ARBA" id="ARBA00023015"/>
    </source>
</evidence>
<dbReference type="SUPFAM" id="SSF46689">
    <property type="entry name" value="Homeodomain-like"/>
    <property type="match status" value="1"/>
</dbReference>
<name>A0ABX9M899_9LEPT</name>
<comment type="caution">
    <text evidence="5">The sequence shown here is derived from an EMBL/GenBank/DDBJ whole genome shotgun (WGS) entry which is preliminary data.</text>
</comment>
<gene>
    <name evidence="5" type="ORF">DLM77_02240</name>
</gene>
<dbReference type="EMBL" id="QHCR01000001">
    <property type="protein sequence ID" value="RHX82298.1"/>
    <property type="molecule type" value="Genomic_DNA"/>
</dbReference>